<evidence type="ECO:0000313" key="2">
    <source>
        <dbReference type="EMBL" id="GMN61170.1"/>
    </source>
</evidence>
<keyword evidence="3" id="KW-1185">Reference proteome</keyword>
<gene>
    <name evidence="2" type="ORF">TIFTF001_030264</name>
</gene>
<organism evidence="2 3">
    <name type="scientific">Ficus carica</name>
    <name type="common">Common fig</name>
    <dbReference type="NCBI Taxonomy" id="3494"/>
    <lineage>
        <taxon>Eukaryota</taxon>
        <taxon>Viridiplantae</taxon>
        <taxon>Streptophyta</taxon>
        <taxon>Embryophyta</taxon>
        <taxon>Tracheophyta</taxon>
        <taxon>Spermatophyta</taxon>
        <taxon>Magnoliopsida</taxon>
        <taxon>eudicotyledons</taxon>
        <taxon>Gunneridae</taxon>
        <taxon>Pentapetalae</taxon>
        <taxon>rosids</taxon>
        <taxon>fabids</taxon>
        <taxon>Rosales</taxon>
        <taxon>Moraceae</taxon>
        <taxon>Ficeae</taxon>
        <taxon>Ficus</taxon>
    </lineage>
</organism>
<comment type="caution">
    <text evidence="2">The sequence shown here is derived from an EMBL/GenBank/DDBJ whole genome shotgun (WGS) entry which is preliminary data.</text>
</comment>
<feature type="chain" id="PRO_5041722361" evidence="1">
    <location>
        <begin position="18"/>
        <end position="115"/>
    </location>
</feature>
<dbReference type="Proteomes" id="UP001187192">
    <property type="component" value="Unassembled WGS sequence"/>
</dbReference>
<reference evidence="2" key="1">
    <citation type="submission" date="2023-07" db="EMBL/GenBank/DDBJ databases">
        <title>draft genome sequence of fig (Ficus carica).</title>
        <authorList>
            <person name="Takahashi T."/>
            <person name="Nishimura K."/>
        </authorList>
    </citation>
    <scope>NUCLEOTIDE SEQUENCE</scope>
</reference>
<accession>A0AA88DT14</accession>
<name>A0AA88DT14_FICCA</name>
<protein>
    <submittedName>
        <fullName evidence="2">Uncharacterized protein</fullName>
    </submittedName>
</protein>
<proteinExistence type="predicted"/>
<dbReference type="EMBL" id="BTGU01000107">
    <property type="protein sequence ID" value="GMN61170.1"/>
    <property type="molecule type" value="Genomic_DNA"/>
</dbReference>
<feature type="signal peptide" evidence="1">
    <location>
        <begin position="1"/>
        <end position="17"/>
    </location>
</feature>
<dbReference type="AlphaFoldDB" id="A0AA88DT14"/>
<evidence type="ECO:0000313" key="3">
    <source>
        <dbReference type="Proteomes" id="UP001187192"/>
    </source>
</evidence>
<sequence>MVAVLLIALLIARSVVPSRVHNKICHRTVEIKGLINIARQTSFNTRRVVFKLMSSHSRKNLGFPKGVVVALKYNGDRSKILEQGKRRKWYSWSLRWRILELMKKPLTGVRALIPR</sequence>
<keyword evidence="1" id="KW-0732">Signal</keyword>
<evidence type="ECO:0000256" key="1">
    <source>
        <dbReference type="SAM" id="SignalP"/>
    </source>
</evidence>